<dbReference type="Pfam" id="PF04969">
    <property type="entry name" value="CS"/>
    <property type="match status" value="1"/>
</dbReference>
<evidence type="ECO:0000256" key="2">
    <source>
        <dbReference type="ARBA" id="ARBA00022737"/>
    </source>
</evidence>
<gene>
    <name evidence="6" type="ORF">VP01_855g5</name>
</gene>
<dbReference type="GO" id="GO:0046872">
    <property type="term" value="F:metal ion binding"/>
    <property type="evidence" value="ECO:0007669"/>
    <property type="project" value="UniProtKB-KW"/>
</dbReference>
<dbReference type="PANTHER" id="PTHR46983">
    <property type="entry name" value="CYSTEINE AND HISTIDINE-RICH DOMAIN-CONTAINING PROTEIN 1"/>
    <property type="match status" value="1"/>
</dbReference>
<reference evidence="6 7" key="1">
    <citation type="submission" date="2015-08" db="EMBL/GenBank/DDBJ databases">
        <title>Next Generation Sequencing and Analysis of the Genome of Puccinia sorghi L Schw, the Causal Agent of Maize Common Rust.</title>
        <authorList>
            <person name="Rochi L."/>
            <person name="Burguener G."/>
            <person name="Darino M."/>
            <person name="Turjanski A."/>
            <person name="Kreff E."/>
            <person name="Dieguez M.J."/>
            <person name="Sacco F."/>
        </authorList>
    </citation>
    <scope>NUCLEOTIDE SEQUENCE [LARGE SCALE GENOMIC DNA]</scope>
    <source>
        <strain evidence="6 7">RO10H11247</strain>
    </source>
</reference>
<dbReference type="InterPro" id="IPR007051">
    <property type="entry name" value="CHORD_dom"/>
</dbReference>
<dbReference type="EMBL" id="LAVV01014115">
    <property type="protein sequence ID" value="KNZ45028.1"/>
    <property type="molecule type" value="Genomic_DNA"/>
</dbReference>
<dbReference type="InterPro" id="IPR007052">
    <property type="entry name" value="CS_dom"/>
</dbReference>
<name>A0A0L6U903_9BASI</name>
<dbReference type="AlphaFoldDB" id="A0A0L6U903"/>
<evidence type="ECO:0000256" key="1">
    <source>
        <dbReference type="ARBA" id="ARBA00022723"/>
    </source>
</evidence>
<comment type="caution">
    <text evidence="6">The sequence shown here is derived from an EMBL/GenBank/DDBJ whole genome shotgun (WGS) entry which is preliminary data.</text>
</comment>
<dbReference type="STRING" id="27349.A0A0L6U903"/>
<evidence type="ECO:0000256" key="3">
    <source>
        <dbReference type="ARBA" id="ARBA00022833"/>
    </source>
</evidence>
<keyword evidence="2" id="KW-0677">Repeat</keyword>
<dbReference type="PANTHER" id="PTHR46983:SF3">
    <property type="entry name" value="CHPADIPLOID STATE MAINTENANCE PROTEIN CHPA"/>
    <property type="match status" value="1"/>
</dbReference>
<keyword evidence="3" id="KW-0862">Zinc</keyword>
<dbReference type="Gene3D" id="4.10.1130.20">
    <property type="match status" value="2"/>
</dbReference>
<evidence type="ECO:0000259" key="4">
    <source>
        <dbReference type="PROSITE" id="PS51203"/>
    </source>
</evidence>
<dbReference type="PROSITE" id="PS51401">
    <property type="entry name" value="CHORD"/>
    <property type="match status" value="2"/>
</dbReference>
<dbReference type="Proteomes" id="UP000037035">
    <property type="component" value="Unassembled WGS sequence"/>
</dbReference>
<feature type="domain" description="CHORD" evidence="5">
    <location>
        <begin position="4"/>
        <end position="66"/>
    </location>
</feature>
<evidence type="ECO:0000313" key="6">
    <source>
        <dbReference type="EMBL" id="KNZ45028.1"/>
    </source>
</evidence>
<keyword evidence="7" id="KW-1185">Reference proteome</keyword>
<evidence type="ECO:0000259" key="5">
    <source>
        <dbReference type="PROSITE" id="PS51401"/>
    </source>
</evidence>
<dbReference type="Gene3D" id="2.60.40.790">
    <property type="match status" value="1"/>
</dbReference>
<evidence type="ECO:0000313" key="7">
    <source>
        <dbReference type="Proteomes" id="UP000037035"/>
    </source>
</evidence>
<dbReference type="InterPro" id="IPR039790">
    <property type="entry name" value="CHRD1"/>
</dbReference>
<protein>
    <submittedName>
        <fullName evidence="6">Uncharacterized protein</fullName>
    </submittedName>
</protein>
<organism evidence="6 7">
    <name type="scientific">Puccinia sorghi</name>
    <dbReference type="NCBI Taxonomy" id="27349"/>
    <lineage>
        <taxon>Eukaryota</taxon>
        <taxon>Fungi</taxon>
        <taxon>Dikarya</taxon>
        <taxon>Basidiomycota</taxon>
        <taxon>Pucciniomycotina</taxon>
        <taxon>Pucciniomycetes</taxon>
        <taxon>Pucciniales</taxon>
        <taxon>Pucciniaceae</taxon>
        <taxon>Puccinia</taxon>
    </lineage>
</organism>
<dbReference type="Pfam" id="PF04968">
    <property type="entry name" value="CHORD"/>
    <property type="match status" value="2"/>
</dbReference>
<sequence length="349" mass="38394">MATCTRHGCGKKFNPTQNLVAECAFHPGQPVFHEGLKSWSCCKEKNKPVMEFDQFMKIEGCATGVHSLEKPVVAPASQPQTKETSVDANGKMAFSGDHTMDTSAPKPAHETTRDVFQPIKPEQASEFQPAQPNIELKDDPESIVLEGSKCKRLACGITWNGLGNCKRGKLDGEECTYHPGTPVFHEGSKGYSCCKRRVLDFDDFLRLTGCKKSSHLFTDTAPSANQNLGQEALVECRFDFYQTPTSVIVSIFAKNVDKDNSVIKYDVSGVDVDLKLPANKRFRRKFALFGFIDPNQSTHKILSTKCEMVLIKSDGRSWSNLEKGDAFAGTVTFGVSGRTGTVGAKEVHI</sequence>
<feature type="domain" description="CHORD" evidence="5">
    <location>
        <begin position="150"/>
        <end position="215"/>
    </location>
</feature>
<dbReference type="SUPFAM" id="SSF49764">
    <property type="entry name" value="HSP20-like chaperones"/>
    <property type="match status" value="1"/>
</dbReference>
<feature type="domain" description="CS" evidence="4">
    <location>
        <begin position="233"/>
        <end position="322"/>
    </location>
</feature>
<dbReference type="CDD" id="cd06466">
    <property type="entry name" value="p23_CS_SGT1_like"/>
    <property type="match status" value="1"/>
</dbReference>
<dbReference type="PROSITE" id="PS51203">
    <property type="entry name" value="CS"/>
    <property type="match status" value="1"/>
</dbReference>
<accession>A0A0L6U903</accession>
<dbReference type="VEuPathDB" id="FungiDB:VP01_855g5"/>
<keyword evidence="1" id="KW-0479">Metal-binding</keyword>
<dbReference type="OrthoDB" id="1898560at2759"/>
<proteinExistence type="predicted"/>
<dbReference type="InterPro" id="IPR008978">
    <property type="entry name" value="HSP20-like_chaperone"/>
</dbReference>